<evidence type="ECO:0000256" key="4">
    <source>
        <dbReference type="ARBA" id="ARBA00023002"/>
    </source>
</evidence>
<dbReference type="EMBL" id="KV907493">
    <property type="protein sequence ID" value="OOG00741.1"/>
    <property type="molecule type" value="Genomic_DNA"/>
</dbReference>
<evidence type="ECO:0000313" key="7">
    <source>
        <dbReference type="Proteomes" id="UP000188318"/>
    </source>
</evidence>
<dbReference type="OrthoDB" id="1663137at2759"/>
<dbReference type="InterPro" id="IPR051799">
    <property type="entry name" value="NADH_flavin_oxidoreductase"/>
</dbReference>
<evidence type="ECO:0000256" key="1">
    <source>
        <dbReference type="ARBA" id="ARBA00005979"/>
    </source>
</evidence>
<dbReference type="AlphaFoldDB" id="A0A1R3S213"/>
<dbReference type="GO" id="GO:0016491">
    <property type="term" value="F:oxidoreductase activity"/>
    <property type="evidence" value="ECO:0007669"/>
    <property type="project" value="UniProtKB-KW"/>
</dbReference>
<dbReference type="SUPFAM" id="SSF51395">
    <property type="entry name" value="FMN-linked oxidoreductases"/>
    <property type="match status" value="1"/>
</dbReference>
<gene>
    <name evidence="6" type="ORF">ASPCADRAFT_495</name>
</gene>
<dbReference type="Pfam" id="PF00724">
    <property type="entry name" value="Oxidored_FMN"/>
    <property type="match status" value="1"/>
</dbReference>
<comment type="similarity">
    <text evidence="1">Belongs to the NADH:flavin oxidoreductase/NADH oxidase family.</text>
</comment>
<dbReference type="GO" id="GO:0010181">
    <property type="term" value="F:FMN binding"/>
    <property type="evidence" value="ECO:0007669"/>
    <property type="project" value="InterPro"/>
</dbReference>
<name>A0A1R3S213_ASPC5</name>
<sequence length="662" mass="71915">MSHLNIAQPLTLRCGLTLPNRVVKAAMAEGLADKDLLPGSKDCLNVYSEWSQGGWGLVISGNVQVDPEHLGGPGDFAVNTSLPESRVLAAFTAWASVSQRHGSKTVVQLCHPGRQIPFNRGTVAPSAVPMDLGDAIVPRLLNALVFGTPREMTAQQIQDTVRRFAEAARVMAAAGFAGVELHAAHGYLLTQFLSRKSNLREDEYGGDPVRRTRIVVEIIQAIRATVPAGFCVGIKLNSVDVGSAVEMGDCIQQLRAITEAGIDFLEVSGGSFEDPSFSTGLAVERKKASTLAREAFFVDFAQAVRAEFPQVPLLLTGGFRSRRGMEAAIKEASCDLVGLARPSVMDPLLPRTVLLNRQVSEEDAVVEVKRVPGSPLAKKLGVKLIGVGPERDWYTERLQRIGAIKGSIVVTGTASALDTAIVRSIFRRPDLARNTYGLYVTAPEAESHLRGVLEASGDYHEILTPGYTDLAGARRAADRINQRVATGLLPPIQALVLHEKDEATAFLLSLLLLQSIEPDRGRIVVVNNKKRRTEDSDTMLWCSELSGRLAVDPALSNITVAMVDQACEPAHWFASTVLAKIVMWLVSTWVMLLWPDTATGAVRRSADEVVRVLADDRNGVWLSSRAVSESDVVDIKQRREAWRNYLATAKVKQGDTALAKWQ</sequence>
<protein>
    <recommendedName>
        <fullName evidence="5">NADH:flavin oxidoreductase/NADH oxidase N-terminal domain-containing protein</fullName>
    </recommendedName>
</protein>
<dbReference type="STRING" id="602072.A0A1R3S213"/>
<dbReference type="PANTHER" id="PTHR43656">
    <property type="entry name" value="BINDING OXIDOREDUCTASE, PUTATIVE (AFU_ORTHOLOGUE AFUA_2G08260)-RELATED"/>
    <property type="match status" value="1"/>
</dbReference>
<dbReference type="VEuPathDB" id="FungiDB:ASPCADRAFT_495"/>
<reference evidence="7" key="1">
    <citation type="journal article" date="2017" name="Genome Biol.">
        <title>Comparative genomics reveals high biological diversity and specific adaptations in the industrially and medically important fungal genus Aspergillus.</title>
        <authorList>
            <person name="de Vries R.P."/>
            <person name="Riley R."/>
            <person name="Wiebenga A."/>
            <person name="Aguilar-Osorio G."/>
            <person name="Amillis S."/>
            <person name="Uchima C.A."/>
            <person name="Anderluh G."/>
            <person name="Asadollahi M."/>
            <person name="Askin M."/>
            <person name="Barry K."/>
            <person name="Battaglia E."/>
            <person name="Bayram O."/>
            <person name="Benocci T."/>
            <person name="Braus-Stromeyer S.A."/>
            <person name="Caldana C."/>
            <person name="Canovas D."/>
            <person name="Cerqueira G.C."/>
            <person name="Chen F."/>
            <person name="Chen W."/>
            <person name="Choi C."/>
            <person name="Clum A."/>
            <person name="Dos Santos R.A."/>
            <person name="Damasio A.R."/>
            <person name="Diallinas G."/>
            <person name="Emri T."/>
            <person name="Fekete E."/>
            <person name="Flipphi M."/>
            <person name="Freyberg S."/>
            <person name="Gallo A."/>
            <person name="Gournas C."/>
            <person name="Habgood R."/>
            <person name="Hainaut M."/>
            <person name="Harispe M.L."/>
            <person name="Henrissat B."/>
            <person name="Hilden K.S."/>
            <person name="Hope R."/>
            <person name="Hossain A."/>
            <person name="Karabika E."/>
            <person name="Karaffa L."/>
            <person name="Karanyi Z."/>
            <person name="Krasevec N."/>
            <person name="Kuo A."/>
            <person name="Kusch H."/>
            <person name="LaButti K."/>
            <person name="Lagendijk E.L."/>
            <person name="Lapidus A."/>
            <person name="Levasseur A."/>
            <person name="Lindquist E."/>
            <person name="Lipzen A."/>
            <person name="Logrieco A.F."/>
            <person name="MacCabe A."/>
            <person name="Maekelae M.R."/>
            <person name="Malavazi I."/>
            <person name="Melin P."/>
            <person name="Meyer V."/>
            <person name="Mielnichuk N."/>
            <person name="Miskei M."/>
            <person name="Molnar A.P."/>
            <person name="Mule G."/>
            <person name="Ngan C.Y."/>
            <person name="Orejas M."/>
            <person name="Orosz E."/>
            <person name="Ouedraogo J.P."/>
            <person name="Overkamp K.M."/>
            <person name="Park H.-S."/>
            <person name="Perrone G."/>
            <person name="Piumi F."/>
            <person name="Punt P.J."/>
            <person name="Ram A.F."/>
            <person name="Ramon A."/>
            <person name="Rauscher S."/>
            <person name="Record E."/>
            <person name="Riano-Pachon D.M."/>
            <person name="Robert V."/>
            <person name="Roehrig J."/>
            <person name="Ruller R."/>
            <person name="Salamov A."/>
            <person name="Salih N.S."/>
            <person name="Samson R.A."/>
            <person name="Sandor E."/>
            <person name="Sanguinetti M."/>
            <person name="Schuetze T."/>
            <person name="Sepcic K."/>
            <person name="Shelest E."/>
            <person name="Sherlock G."/>
            <person name="Sophianopoulou V."/>
            <person name="Squina F.M."/>
            <person name="Sun H."/>
            <person name="Susca A."/>
            <person name="Todd R.B."/>
            <person name="Tsang A."/>
            <person name="Unkles S.E."/>
            <person name="van de Wiele N."/>
            <person name="van Rossen-Uffink D."/>
            <person name="Oliveira J.V."/>
            <person name="Vesth T.C."/>
            <person name="Visser J."/>
            <person name="Yu J.-H."/>
            <person name="Zhou M."/>
            <person name="Andersen M.R."/>
            <person name="Archer D.B."/>
            <person name="Baker S.E."/>
            <person name="Benoit I."/>
            <person name="Brakhage A.A."/>
            <person name="Braus G.H."/>
            <person name="Fischer R."/>
            <person name="Frisvad J.C."/>
            <person name="Goldman G.H."/>
            <person name="Houbraken J."/>
            <person name="Oakley B."/>
            <person name="Pocsi I."/>
            <person name="Scazzocchio C."/>
            <person name="Seiboth B."/>
            <person name="vanKuyk P.A."/>
            <person name="Wortman J."/>
            <person name="Dyer P.S."/>
            <person name="Grigoriev I.V."/>
        </authorList>
    </citation>
    <scope>NUCLEOTIDE SEQUENCE [LARGE SCALE GENOMIC DNA]</scope>
    <source>
        <strain evidence="7">ITEM 5010</strain>
    </source>
</reference>
<keyword evidence="2" id="KW-0285">Flavoprotein</keyword>
<dbReference type="Gene3D" id="3.20.20.70">
    <property type="entry name" value="Aldolase class I"/>
    <property type="match status" value="1"/>
</dbReference>
<keyword evidence="7" id="KW-1185">Reference proteome</keyword>
<keyword evidence="4" id="KW-0560">Oxidoreductase</keyword>
<evidence type="ECO:0000313" key="6">
    <source>
        <dbReference type="EMBL" id="OOG00741.1"/>
    </source>
</evidence>
<dbReference type="Proteomes" id="UP000188318">
    <property type="component" value="Unassembled WGS sequence"/>
</dbReference>
<proteinExistence type="inferred from homology"/>
<dbReference type="InterPro" id="IPR001155">
    <property type="entry name" value="OxRdtase_FMN_N"/>
</dbReference>
<evidence type="ECO:0000256" key="3">
    <source>
        <dbReference type="ARBA" id="ARBA00022643"/>
    </source>
</evidence>
<dbReference type="OMA" id="TTHSHEI"/>
<evidence type="ECO:0000259" key="5">
    <source>
        <dbReference type="Pfam" id="PF00724"/>
    </source>
</evidence>
<dbReference type="InterPro" id="IPR013785">
    <property type="entry name" value="Aldolase_TIM"/>
</dbReference>
<organism evidence="6 7">
    <name type="scientific">Aspergillus carbonarius (strain ITEM 5010)</name>
    <dbReference type="NCBI Taxonomy" id="602072"/>
    <lineage>
        <taxon>Eukaryota</taxon>
        <taxon>Fungi</taxon>
        <taxon>Dikarya</taxon>
        <taxon>Ascomycota</taxon>
        <taxon>Pezizomycotina</taxon>
        <taxon>Eurotiomycetes</taxon>
        <taxon>Eurotiomycetidae</taxon>
        <taxon>Eurotiales</taxon>
        <taxon>Aspergillaceae</taxon>
        <taxon>Aspergillus</taxon>
        <taxon>Aspergillus subgen. Circumdati</taxon>
    </lineage>
</organism>
<keyword evidence="3" id="KW-0288">FMN</keyword>
<accession>A0A1R3S213</accession>
<evidence type="ECO:0000256" key="2">
    <source>
        <dbReference type="ARBA" id="ARBA00022630"/>
    </source>
</evidence>
<dbReference type="PANTHER" id="PTHR43656:SF2">
    <property type="entry name" value="BINDING OXIDOREDUCTASE, PUTATIVE (AFU_ORTHOLOGUE AFUA_2G08260)-RELATED"/>
    <property type="match status" value="1"/>
</dbReference>
<feature type="domain" description="NADH:flavin oxidoreductase/NADH oxidase N-terminal" evidence="5">
    <location>
        <begin position="8"/>
        <end position="356"/>
    </location>
</feature>